<dbReference type="SUPFAM" id="SSF50911">
    <property type="entry name" value="Mannose 6-phosphate receptor domain"/>
    <property type="match status" value="1"/>
</dbReference>
<feature type="coiled-coil region" evidence="5">
    <location>
        <begin position="177"/>
        <end position="204"/>
    </location>
</feature>
<dbReference type="OMA" id="CCDCSDE"/>
<proteinExistence type="predicted"/>
<evidence type="ECO:0000259" key="7">
    <source>
        <dbReference type="PROSITE" id="PS51914"/>
    </source>
</evidence>
<evidence type="ECO:0000256" key="4">
    <source>
        <dbReference type="ARBA" id="ARBA00023157"/>
    </source>
</evidence>
<keyword evidence="3" id="KW-0256">Endoplasmic reticulum</keyword>
<dbReference type="Pfam" id="PF13015">
    <property type="entry name" value="PRKCSH_1"/>
    <property type="match status" value="1"/>
</dbReference>
<keyword evidence="5" id="KW-0175">Coiled coil</keyword>
<dbReference type="PROSITE" id="PS51914">
    <property type="entry name" value="MRH"/>
    <property type="match status" value="1"/>
</dbReference>
<keyword evidence="4" id="KW-1015">Disulfide bond</keyword>
<dbReference type="InterPro" id="IPR044865">
    <property type="entry name" value="MRH_dom"/>
</dbReference>
<accession>Q6CK66</accession>
<evidence type="ECO:0000256" key="3">
    <source>
        <dbReference type="ARBA" id="ARBA00022824"/>
    </source>
</evidence>
<feature type="domain" description="MRH" evidence="7">
    <location>
        <begin position="502"/>
        <end position="651"/>
    </location>
</feature>
<name>Q6CK66_KLULA</name>
<feature type="coiled-coil region" evidence="5">
    <location>
        <begin position="441"/>
        <end position="482"/>
    </location>
</feature>
<dbReference type="HOGENOM" id="CLU_419754_0_0_1"/>
<dbReference type="Gene3D" id="2.70.130.10">
    <property type="entry name" value="Mannose-6-phosphate receptor binding domain"/>
    <property type="match status" value="1"/>
</dbReference>
<organism evidence="8 9">
    <name type="scientific">Kluyveromyces lactis (strain ATCC 8585 / CBS 2359 / DSM 70799 / NBRC 1267 / NRRL Y-1140 / WM37)</name>
    <name type="common">Yeast</name>
    <name type="synonym">Candida sphaerica</name>
    <dbReference type="NCBI Taxonomy" id="284590"/>
    <lineage>
        <taxon>Eukaryota</taxon>
        <taxon>Fungi</taxon>
        <taxon>Dikarya</taxon>
        <taxon>Ascomycota</taxon>
        <taxon>Saccharomycotina</taxon>
        <taxon>Saccharomycetes</taxon>
        <taxon>Saccharomycetales</taxon>
        <taxon>Saccharomycetaceae</taxon>
        <taxon>Kluyveromyces</taxon>
    </lineage>
</organism>
<dbReference type="EMBL" id="CR382126">
    <property type="protein sequence ID" value="CAG98381.1"/>
    <property type="molecule type" value="Genomic_DNA"/>
</dbReference>
<evidence type="ECO:0000256" key="6">
    <source>
        <dbReference type="SAM" id="SignalP"/>
    </source>
</evidence>
<dbReference type="GO" id="GO:0006491">
    <property type="term" value="P:N-glycan processing"/>
    <property type="evidence" value="ECO:0007669"/>
    <property type="project" value="TreeGrafter"/>
</dbReference>
<dbReference type="InterPro" id="IPR009011">
    <property type="entry name" value="Man6P_isomerase_rcpt-bd_dom_sf"/>
</dbReference>
<dbReference type="PANTHER" id="PTHR12630:SF1">
    <property type="entry name" value="GLUCOSIDASE 2 SUBUNIT BETA"/>
    <property type="match status" value="1"/>
</dbReference>
<dbReference type="PANTHER" id="PTHR12630">
    <property type="entry name" value="N-LINKED OLIGOSACCHARIDE PROCESSING"/>
    <property type="match status" value="1"/>
</dbReference>
<sequence>MLLLLMVLFSLACASESIRGVPPENQSLYSPLPEDPTKWRCLDDTAKVIPYSSINDNLCDCSDCSDEPGTNASQERALFYCNNEGFTPRNILNYKINDGVCDCCDCSDEYLREPFSRGKSCSELNDEFQRILNTELENYRAGVTALKKLKSKTKDNTDDPNSAENVHFQIDGLTTYSVDLKTALNNVEENLQSLEESYRCKLFEESPQLFEYENLNVTFITDSVVSVFSHAQMLSNAFNELKFILNNLYETYNRKLNDKVVIKNMKQFAELEMKFKKSFQPDGRLDGTQRDQINEYLNEELPTFLFEGKSKYTPEIIVAKSNFIQRIINVKYKTKDLTLDGIKQFQQIADDIIENHDINFQDGAVKSFTDSYMSFMSKYEDSLYAIDFPENFSDTFSELLLFIGKEAPNIAVDSGTEGSDWGVMRIVQGAFDRMNFFSTSLQSYRSQIKFMKEQRLSLKKKLRKTEKKIIELKQKLNDQGGEYSESQLIHKQVGTLLNNLKDFCVDSELNSYIYRLCYSNDKGGDIVQIENKPDGNKVVIGRYRGFTIDTNSKYDVYLQSLKYRYPNTEVGNHLSSDTVEIGKEEILLGNLPDLNNGLILEYRGGTKCWDGPLRSATIQMRCAPDFKIESVSEPTRCSYVFEMTGPLGCDPHFHYERPNWLI</sequence>
<feature type="chain" id="PRO_5004271570" description="Glucosidase 2 subunit beta" evidence="6">
    <location>
        <begin position="21"/>
        <end position="662"/>
    </location>
</feature>
<evidence type="ECO:0000313" key="9">
    <source>
        <dbReference type="Proteomes" id="UP000000598"/>
    </source>
</evidence>
<dbReference type="Proteomes" id="UP000000598">
    <property type="component" value="Chromosome F"/>
</dbReference>
<dbReference type="KEGG" id="kla:KLLA0_F13178g"/>
<dbReference type="InterPro" id="IPR028146">
    <property type="entry name" value="PRKCSH_N"/>
</dbReference>
<dbReference type="InterPro" id="IPR036607">
    <property type="entry name" value="PRKCSH"/>
</dbReference>
<dbReference type="InterPro" id="IPR039794">
    <property type="entry name" value="Gtb1-like"/>
</dbReference>
<dbReference type="STRING" id="284590.Q6CK66"/>
<dbReference type="eggNOG" id="KOG2397">
    <property type="taxonomic scope" value="Eukaryota"/>
</dbReference>
<dbReference type="AlphaFoldDB" id="Q6CK66"/>
<dbReference type="GO" id="GO:0017177">
    <property type="term" value="C:glucosidase II complex"/>
    <property type="evidence" value="ECO:0007669"/>
    <property type="project" value="TreeGrafter"/>
</dbReference>
<evidence type="ECO:0000256" key="2">
    <source>
        <dbReference type="ARBA" id="ARBA00022729"/>
    </source>
</evidence>
<dbReference type="Pfam" id="PF12999">
    <property type="entry name" value="PRKCSH-like"/>
    <property type="match status" value="1"/>
</dbReference>
<gene>
    <name evidence="8" type="ORF">KLLA0_F13178g</name>
</gene>
<keyword evidence="9" id="KW-1185">Reference proteome</keyword>
<protein>
    <recommendedName>
        <fullName evidence="1">Glucosidase 2 subunit beta</fullName>
    </recommendedName>
</protein>
<dbReference type="PaxDb" id="284590-Q6CK66"/>
<keyword evidence="2 6" id="KW-0732">Signal</keyword>
<feature type="signal peptide" evidence="6">
    <location>
        <begin position="1"/>
        <end position="20"/>
    </location>
</feature>
<evidence type="ECO:0000313" key="8">
    <source>
        <dbReference type="EMBL" id="CAG98381.1"/>
    </source>
</evidence>
<dbReference type="FunCoup" id="Q6CK66">
    <property type="interactions" value="579"/>
</dbReference>
<evidence type="ECO:0000256" key="1">
    <source>
        <dbReference type="ARBA" id="ARBA00022387"/>
    </source>
</evidence>
<dbReference type="InParanoid" id="Q6CK66"/>
<evidence type="ECO:0000256" key="5">
    <source>
        <dbReference type="SAM" id="Coils"/>
    </source>
</evidence>
<reference evidence="8 9" key="1">
    <citation type="journal article" date="2004" name="Nature">
        <title>Genome evolution in yeasts.</title>
        <authorList>
            <consortium name="Genolevures"/>
            <person name="Dujon B."/>
            <person name="Sherman D."/>
            <person name="Fischer G."/>
            <person name="Durrens P."/>
            <person name="Casaregola S."/>
            <person name="Lafontaine I."/>
            <person name="de Montigny J."/>
            <person name="Marck C."/>
            <person name="Neuveglise C."/>
            <person name="Talla E."/>
            <person name="Goffard N."/>
            <person name="Frangeul L."/>
            <person name="Aigle M."/>
            <person name="Anthouard V."/>
            <person name="Babour A."/>
            <person name="Barbe V."/>
            <person name="Barnay S."/>
            <person name="Blanchin S."/>
            <person name="Beckerich J.M."/>
            <person name="Beyne E."/>
            <person name="Bleykasten C."/>
            <person name="Boisrame A."/>
            <person name="Boyer J."/>
            <person name="Cattolico L."/>
            <person name="Confanioleri F."/>
            <person name="de Daruvar A."/>
            <person name="Despons L."/>
            <person name="Fabre E."/>
            <person name="Fairhead C."/>
            <person name="Ferry-Dumazet H."/>
            <person name="Groppi A."/>
            <person name="Hantraye F."/>
            <person name="Hennequin C."/>
            <person name="Jauniaux N."/>
            <person name="Joyet P."/>
            <person name="Kachouri R."/>
            <person name="Kerrest A."/>
            <person name="Koszul R."/>
            <person name="Lemaire M."/>
            <person name="Lesur I."/>
            <person name="Ma L."/>
            <person name="Muller H."/>
            <person name="Nicaud J.M."/>
            <person name="Nikolski M."/>
            <person name="Oztas S."/>
            <person name="Ozier-Kalogeropoulos O."/>
            <person name="Pellenz S."/>
            <person name="Potier S."/>
            <person name="Richard G.F."/>
            <person name="Straub M.L."/>
            <person name="Suleau A."/>
            <person name="Swennene D."/>
            <person name="Tekaia F."/>
            <person name="Wesolowski-Louvel M."/>
            <person name="Westhof E."/>
            <person name="Wirth B."/>
            <person name="Zeniou-Meyer M."/>
            <person name="Zivanovic I."/>
            <person name="Bolotin-Fukuhara M."/>
            <person name="Thierry A."/>
            <person name="Bouchier C."/>
            <person name="Caudron B."/>
            <person name="Scarpelli C."/>
            <person name="Gaillardin C."/>
            <person name="Weissenbach J."/>
            <person name="Wincker P."/>
            <person name="Souciet J.L."/>
        </authorList>
    </citation>
    <scope>NUCLEOTIDE SEQUENCE [LARGE SCALE GENOMIC DNA]</scope>
    <source>
        <strain evidence="9">ATCC 8585 / CBS 2359 / DSM 70799 / NBRC 1267 / NRRL Y-1140 / WM37</strain>
    </source>
</reference>